<organism evidence="1">
    <name type="scientific">marine metagenome</name>
    <dbReference type="NCBI Taxonomy" id="408172"/>
    <lineage>
        <taxon>unclassified sequences</taxon>
        <taxon>metagenomes</taxon>
        <taxon>ecological metagenomes</taxon>
    </lineage>
</organism>
<evidence type="ECO:0000313" key="1">
    <source>
        <dbReference type="EMBL" id="SVC11377.1"/>
    </source>
</evidence>
<name>A0A382JJV2_9ZZZZ</name>
<reference evidence="1" key="1">
    <citation type="submission" date="2018-05" db="EMBL/GenBank/DDBJ databases">
        <authorList>
            <person name="Lanie J.A."/>
            <person name="Ng W.-L."/>
            <person name="Kazmierczak K.M."/>
            <person name="Andrzejewski T.M."/>
            <person name="Davidsen T.M."/>
            <person name="Wayne K.J."/>
            <person name="Tettelin H."/>
            <person name="Glass J.I."/>
            <person name="Rusch D."/>
            <person name="Podicherti R."/>
            <person name="Tsui H.-C.T."/>
            <person name="Winkler M.E."/>
        </authorList>
    </citation>
    <scope>NUCLEOTIDE SEQUENCE</scope>
</reference>
<accession>A0A382JJV2</accession>
<protein>
    <submittedName>
        <fullName evidence="1">Uncharacterized protein</fullName>
    </submittedName>
</protein>
<gene>
    <name evidence="1" type="ORF">METZ01_LOCUS264231</name>
</gene>
<proteinExistence type="predicted"/>
<sequence>MKYMKYELKDEYLIKDEKGEVMAVSLPVVGEIPISTKALSLAKVSCEILKGKASGKIPCLLFRGGWISI</sequence>
<dbReference type="AlphaFoldDB" id="A0A382JJV2"/>
<dbReference type="EMBL" id="UINC01074311">
    <property type="protein sequence ID" value="SVC11377.1"/>
    <property type="molecule type" value="Genomic_DNA"/>
</dbReference>